<accession>A0A2A6RK91</accession>
<dbReference type="OrthoDB" id="9798386at2"/>
<evidence type="ECO:0000259" key="7">
    <source>
        <dbReference type="Pfam" id="PF00082"/>
    </source>
</evidence>
<dbReference type="PROSITE" id="PS00137">
    <property type="entry name" value="SUBTILASE_HIS"/>
    <property type="match status" value="1"/>
</dbReference>
<keyword evidence="10" id="KW-1185">Reference proteome</keyword>
<evidence type="ECO:0000259" key="8">
    <source>
        <dbReference type="Pfam" id="PF02225"/>
    </source>
</evidence>
<feature type="region of interest" description="Disordered" evidence="6">
    <location>
        <begin position="1098"/>
        <end position="1121"/>
    </location>
</feature>
<comment type="caution">
    <text evidence="9">The sequence shown here is derived from an EMBL/GenBank/DDBJ whole genome shotgun (WGS) entry which is preliminary data.</text>
</comment>
<dbReference type="RefSeq" id="WP_097643885.1">
    <property type="nucleotide sequence ID" value="NZ_NQWI01000034.1"/>
</dbReference>
<dbReference type="Pfam" id="PF02225">
    <property type="entry name" value="PA"/>
    <property type="match status" value="1"/>
</dbReference>
<feature type="active site" description="Charge relay system" evidence="4 5">
    <location>
        <position position="297"/>
    </location>
</feature>
<evidence type="ECO:0000256" key="3">
    <source>
        <dbReference type="ARBA" id="ARBA00022825"/>
    </source>
</evidence>
<dbReference type="InterPro" id="IPR000209">
    <property type="entry name" value="Peptidase_S8/S53_dom"/>
</dbReference>
<reference evidence="10" key="1">
    <citation type="submission" date="2017-08" db="EMBL/GenBank/DDBJ databases">
        <authorList>
            <person name="Grouzdev D.S."/>
            <person name="Gaisin V.A."/>
            <person name="Rysina M.S."/>
            <person name="Gorlenko V.M."/>
        </authorList>
    </citation>
    <scope>NUCLEOTIDE SEQUENCE [LARGE SCALE GENOMIC DNA]</scope>
    <source>
        <strain evidence="10">Kir15-3F</strain>
    </source>
</reference>
<feature type="domain" description="Peptidase S8/S53" evidence="7">
    <location>
        <begin position="288"/>
        <end position="755"/>
    </location>
</feature>
<organism evidence="9 10">
    <name type="scientific">Candidatus Viridilinea mediisalina</name>
    <dbReference type="NCBI Taxonomy" id="2024553"/>
    <lineage>
        <taxon>Bacteria</taxon>
        <taxon>Bacillati</taxon>
        <taxon>Chloroflexota</taxon>
        <taxon>Chloroflexia</taxon>
        <taxon>Chloroflexales</taxon>
        <taxon>Chloroflexineae</taxon>
        <taxon>Oscillochloridaceae</taxon>
        <taxon>Candidatus Viridilinea</taxon>
    </lineage>
</organism>
<dbReference type="InterPro" id="IPR036852">
    <property type="entry name" value="Peptidase_S8/S53_dom_sf"/>
</dbReference>
<dbReference type="EMBL" id="NQWI01000034">
    <property type="protein sequence ID" value="PDW03288.1"/>
    <property type="molecule type" value="Genomic_DNA"/>
</dbReference>
<dbReference type="InterPro" id="IPR022398">
    <property type="entry name" value="Peptidase_S8_His-AS"/>
</dbReference>
<dbReference type="InterPro" id="IPR003137">
    <property type="entry name" value="PA_domain"/>
</dbReference>
<dbReference type="PROSITE" id="PS51892">
    <property type="entry name" value="SUBTILASE"/>
    <property type="match status" value="1"/>
</dbReference>
<dbReference type="GO" id="GO:0006508">
    <property type="term" value="P:proteolysis"/>
    <property type="evidence" value="ECO:0007669"/>
    <property type="project" value="UniProtKB-KW"/>
</dbReference>
<dbReference type="Proteomes" id="UP000220527">
    <property type="component" value="Unassembled WGS sequence"/>
</dbReference>
<dbReference type="InterPro" id="IPR045051">
    <property type="entry name" value="SBT"/>
</dbReference>
<feature type="domain" description="PA" evidence="8">
    <location>
        <begin position="549"/>
        <end position="624"/>
    </location>
</feature>
<dbReference type="PANTHER" id="PTHR10795">
    <property type="entry name" value="PROPROTEIN CONVERTASE SUBTILISIN/KEXIN"/>
    <property type="match status" value="1"/>
</dbReference>
<keyword evidence="1 5" id="KW-0645">Protease</keyword>
<feature type="active site" description="Charge relay system" evidence="4 5">
    <location>
        <position position="374"/>
    </location>
</feature>
<dbReference type="SUPFAM" id="SSF52743">
    <property type="entry name" value="Subtilisin-like"/>
    <property type="match status" value="1"/>
</dbReference>
<dbReference type="Gene3D" id="3.40.50.200">
    <property type="entry name" value="Peptidase S8/S53 domain"/>
    <property type="match status" value="1"/>
</dbReference>
<dbReference type="PRINTS" id="PR00723">
    <property type="entry name" value="SUBTILISIN"/>
</dbReference>
<evidence type="ECO:0000256" key="4">
    <source>
        <dbReference type="PIRSR" id="PIRSR615500-1"/>
    </source>
</evidence>
<feature type="compositionally biased region" description="Pro residues" evidence="6">
    <location>
        <begin position="1106"/>
        <end position="1118"/>
    </location>
</feature>
<name>A0A2A6RK91_9CHLR</name>
<dbReference type="Gene3D" id="3.50.30.30">
    <property type="match status" value="1"/>
</dbReference>
<keyword evidence="3 5" id="KW-0720">Serine protease</keyword>
<proteinExistence type="inferred from homology"/>
<evidence type="ECO:0000256" key="5">
    <source>
        <dbReference type="PROSITE-ProRule" id="PRU01240"/>
    </source>
</evidence>
<evidence type="ECO:0000256" key="1">
    <source>
        <dbReference type="ARBA" id="ARBA00022670"/>
    </source>
</evidence>
<gene>
    <name evidence="9" type="ORF">CJ255_09585</name>
</gene>
<comment type="similarity">
    <text evidence="5">Belongs to the peptidase S8 family.</text>
</comment>
<evidence type="ECO:0000313" key="9">
    <source>
        <dbReference type="EMBL" id="PDW03288.1"/>
    </source>
</evidence>
<evidence type="ECO:0000256" key="6">
    <source>
        <dbReference type="SAM" id="MobiDB-lite"/>
    </source>
</evidence>
<dbReference type="AlphaFoldDB" id="A0A2A6RK91"/>
<sequence length="1133" mass="119130">MDTPVQFGGIQRILMPQTYFLFSRFCILVLKPGFSLLALLLLCLLVAGARAPVQAEQQGRYMVRLAHEPIPPLAASLEAIQQALGQPVTPVFTYRHALYGFAFDLTPHQAEALRSLPFVAAVQPEGYATLQADTSPWRLAVTDAALRPALLHAHLSSAESEASGRALAHYDATTRKLYLQLFYHGLAEAPITPITLEHTALSRTLTPIGTPCSAICNLQSTIGNGINAELRDRYGAQRIALGPLSAGVYVDSIAIPPAAEALLLAGGLELHLSSDQVLLHAPLTPSRGEGVLLGVIDSGIDPNNPAFQNPAPDGYVYQNPHATGGFLGVCDPNNPRYDPTFPCNNKLIGAYTFDATATTPDPQGRPSPRDNHGHGTHIAGLAVGNYIPRVRIGLAEVGPIAGVAPRANLIVYDVCGLPENDLVCPHSALLAAIDQAIADGVQVINYSIGAGASDPWDHLESLGLLRAFEHDIFVAAAAGNRGHADDSISAPANAPWVTAVTASSHGRRFVQQLHEFDGGTAALRPTTLLGAGLGPQLGPVPIRSAAALDNPTCAPFSAEQQAAIEGAIVVCAPGALERIAQVQHVRAGGGVGVVFVNHATVEEQFEEAVRYPLPAIALTHSDALLLEAWLGTCDDCSATLSATYAEHDATLANRILPYSSRGPNSRVPTVLKPNLTAPGAVTLGPFGDFTARQPDYAFMQGSSMAVAQISGLAAILRHIHPTWSAAEIASALMLTALPANLADGEAASPFDQGAGRAHGVRAAFAGFVLPETAAAFRQADPAHGGDPSQLNLAAITSEHCERSCSFTRTLRSTFDVPLTYTITLHHGDGFSLHTTPANSISLAPGASVRITVTATVNGRATGSYSYGAVSFSNTENLAAPAQIPVALQTFGVNLPPTLELETAALSGSQRISLHAEALDGLEATSYGLQRMLSEALQLEPGATYERELRLPPDSLLLRVELEAEAAGSHELSLYATSQPGQPSSTNTTLLCRTRGANACELTATELSPKIRIRVAQTAEAELGPSSSRLRYGLVRSTPPNPSNLSVSSPITTSAGVPFDLTVTWQLPPSPKDERYLGLLTLHEHSSARDLGSASIILDLHGTGEPEPSPSPTPTPEPEAPWRVYLPLVGMGSG</sequence>
<evidence type="ECO:0000313" key="10">
    <source>
        <dbReference type="Proteomes" id="UP000220527"/>
    </source>
</evidence>
<dbReference type="Pfam" id="PF00082">
    <property type="entry name" value="Peptidase_S8"/>
    <property type="match status" value="1"/>
</dbReference>
<feature type="active site" description="Charge relay system" evidence="4 5">
    <location>
        <position position="703"/>
    </location>
</feature>
<dbReference type="InterPro" id="IPR015500">
    <property type="entry name" value="Peptidase_S8_subtilisin-rel"/>
</dbReference>
<evidence type="ECO:0000256" key="2">
    <source>
        <dbReference type="ARBA" id="ARBA00022801"/>
    </source>
</evidence>
<protein>
    <submittedName>
        <fullName evidence="9">Uncharacterized protein</fullName>
    </submittedName>
</protein>
<keyword evidence="2 5" id="KW-0378">Hydrolase</keyword>
<dbReference type="GO" id="GO:0004252">
    <property type="term" value="F:serine-type endopeptidase activity"/>
    <property type="evidence" value="ECO:0007669"/>
    <property type="project" value="UniProtKB-UniRule"/>
</dbReference>